<dbReference type="EMBL" id="BOOG01000021">
    <property type="protein sequence ID" value="GIH70323.1"/>
    <property type="molecule type" value="Genomic_DNA"/>
</dbReference>
<proteinExistence type="predicted"/>
<dbReference type="Proteomes" id="UP000610966">
    <property type="component" value="Unassembled WGS sequence"/>
</dbReference>
<gene>
    <name evidence="1" type="ORF">Mth01_25760</name>
</gene>
<evidence type="ECO:0000313" key="2">
    <source>
        <dbReference type="Proteomes" id="UP000610966"/>
    </source>
</evidence>
<keyword evidence="2" id="KW-1185">Reference proteome</keyword>
<organism evidence="1 2">
    <name type="scientific">Sphaerimonospora thailandensis</name>
    <dbReference type="NCBI Taxonomy" id="795644"/>
    <lineage>
        <taxon>Bacteria</taxon>
        <taxon>Bacillati</taxon>
        <taxon>Actinomycetota</taxon>
        <taxon>Actinomycetes</taxon>
        <taxon>Streptosporangiales</taxon>
        <taxon>Streptosporangiaceae</taxon>
        <taxon>Sphaerimonospora</taxon>
    </lineage>
</organism>
<accession>A0A8J3VZR3</accession>
<dbReference type="RefSeq" id="WP_204016042.1">
    <property type="nucleotide sequence ID" value="NZ_BOOG01000021.1"/>
</dbReference>
<evidence type="ECO:0000313" key="1">
    <source>
        <dbReference type="EMBL" id="GIH70323.1"/>
    </source>
</evidence>
<reference evidence="1" key="1">
    <citation type="submission" date="2021-01" db="EMBL/GenBank/DDBJ databases">
        <title>Whole genome shotgun sequence of Sphaerimonospora thailandensis NBRC 107569.</title>
        <authorList>
            <person name="Komaki H."/>
            <person name="Tamura T."/>
        </authorList>
    </citation>
    <scope>NUCLEOTIDE SEQUENCE</scope>
    <source>
        <strain evidence="1">NBRC 107569</strain>
    </source>
</reference>
<dbReference type="AlphaFoldDB" id="A0A8J3VZR3"/>
<comment type="caution">
    <text evidence="1">The sequence shown here is derived from an EMBL/GenBank/DDBJ whole genome shotgun (WGS) entry which is preliminary data.</text>
</comment>
<protein>
    <submittedName>
        <fullName evidence="1">Uncharacterized protein</fullName>
    </submittedName>
</protein>
<name>A0A8J3VZR3_9ACTN</name>
<sequence length="69" mass="7328">MDGIVIASPPRLTDIAAVRVTPDGSAVVIPHILPLTVPAEVMGMTVAEWLGLDTPVIDRLAEPAHHVQR</sequence>